<dbReference type="Proteomes" id="UP000017836">
    <property type="component" value="Unassembled WGS sequence"/>
</dbReference>
<dbReference type="AlphaFoldDB" id="W1PLK7"/>
<evidence type="ECO:0000256" key="1">
    <source>
        <dbReference type="PROSITE-ProRule" id="PRU00325"/>
    </source>
</evidence>
<name>W1PLK7_AMBTC</name>
<dbReference type="HOGENOM" id="CLU_055196_3_1_1"/>
<reference evidence="4" key="1">
    <citation type="journal article" date="2013" name="Science">
        <title>The Amborella genome and the evolution of flowering plants.</title>
        <authorList>
            <consortium name="Amborella Genome Project"/>
        </authorList>
    </citation>
    <scope>NUCLEOTIDE SEQUENCE [LARGE SCALE GENOMIC DNA]</scope>
</reference>
<dbReference type="PROSITE" id="PS50966">
    <property type="entry name" value="ZF_SWIM"/>
    <property type="match status" value="1"/>
</dbReference>
<keyword evidence="1" id="KW-0479">Metal-binding</keyword>
<gene>
    <name evidence="3" type="ORF">AMTR_s00015p00249640</name>
</gene>
<dbReference type="InterPro" id="IPR007527">
    <property type="entry name" value="Znf_SWIM"/>
</dbReference>
<keyword evidence="1" id="KW-0863">Zinc-finger</keyword>
<proteinExistence type="predicted"/>
<sequence length="167" mass="19275">MTLSLKWSGVLISKAQKVIDLRRDESRFLHTVTWAHEGMYEINADKKYIVILTTHTCSCWVLYVSGLLCSHEIAAIDHKHKDLTKFCVVYFTFQMYGRAYSLPFNPMSDVLELPKIAYTTVMLPAARRTAGPPKKRRRQTKYEKIKLLKCSRCMVVGHNQKTCKSSI</sequence>
<keyword evidence="4" id="KW-1185">Reference proteome</keyword>
<evidence type="ECO:0000313" key="4">
    <source>
        <dbReference type="Proteomes" id="UP000017836"/>
    </source>
</evidence>
<dbReference type="GO" id="GO:0008270">
    <property type="term" value="F:zinc ion binding"/>
    <property type="evidence" value="ECO:0007669"/>
    <property type="project" value="UniProtKB-KW"/>
</dbReference>
<feature type="domain" description="SWIM-type" evidence="2">
    <location>
        <begin position="48"/>
        <end position="80"/>
    </location>
</feature>
<organism evidence="3 4">
    <name type="scientific">Amborella trichopoda</name>
    <dbReference type="NCBI Taxonomy" id="13333"/>
    <lineage>
        <taxon>Eukaryota</taxon>
        <taxon>Viridiplantae</taxon>
        <taxon>Streptophyta</taxon>
        <taxon>Embryophyta</taxon>
        <taxon>Tracheophyta</taxon>
        <taxon>Spermatophyta</taxon>
        <taxon>Magnoliopsida</taxon>
        <taxon>Amborellales</taxon>
        <taxon>Amborellaceae</taxon>
        <taxon>Amborella</taxon>
    </lineage>
</organism>
<dbReference type="EMBL" id="KI393208">
    <property type="protein sequence ID" value="ERN08923.1"/>
    <property type="molecule type" value="Genomic_DNA"/>
</dbReference>
<evidence type="ECO:0000313" key="3">
    <source>
        <dbReference type="EMBL" id="ERN08923.1"/>
    </source>
</evidence>
<dbReference type="Gramene" id="ERN08923">
    <property type="protein sequence ID" value="ERN08923"/>
    <property type="gene ID" value="AMTR_s00015p00249640"/>
</dbReference>
<keyword evidence="1" id="KW-0862">Zinc</keyword>
<evidence type="ECO:0000259" key="2">
    <source>
        <dbReference type="PROSITE" id="PS50966"/>
    </source>
</evidence>
<accession>W1PLK7</accession>
<dbReference type="OMA" id="YTHIEAS"/>
<protein>
    <recommendedName>
        <fullName evidence="2">SWIM-type domain-containing protein</fullName>
    </recommendedName>
</protein>